<dbReference type="Pfam" id="PF00089">
    <property type="entry name" value="Trypsin"/>
    <property type="match status" value="1"/>
</dbReference>
<feature type="domain" description="Peptidase S1" evidence="2">
    <location>
        <begin position="10"/>
        <end position="264"/>
    </location>
</feature>
<dbReference type="PANTHER" id="PTHR15462:SF8">
    <property type="entry name" value="SERINE PROTEASE"/>
    <property type="match status" value="1"/>
</dbReference>
<reference evidence="3 4" key="1">
    <citation type="submission" date="2019-04" db="EMBL/GenBank/DDBJ databases">
        <title>Shimia ponticola sp. nov., isolated from seawater.</title>
        <authorList>
            <person name="Kim Y.-O."/>
            <person name="Yoon J.-H."/>
        </authorList>
    </citation>
    <scope>NUCLEOTIDE SEQUENCE [LARGE SCALE GENOMIC DNA]</scope>
    <source>
        <strain evidence="3 4">MYP11</strain>
    </source>
</reference>
<accession>A0A4S4NDP6</accession>
<keyword evidence="3" id="KW-0645">Protease</keyword>
<dbReference type="PANTHER" id="PTHR15462">
    <property type="entry name" value="SERINE PROTEASE"/>
    <property type="match status" value="1"/>
</dbReference>
<proteinExistence type="predicted"/>
<dbReference type="Gene3D" id="2.40.10.10">
    <property type="entry name" value="Trypsin-like serine proteases"/>
    <property type="match status" value="2"/>
</dbReference>
<dbReference type="SMART" id="SM00020">
    <property type="entry name" value="Tryp_SPc"/>
    <property type="match status" value="1"/>
</dbReference>
<dbReference type="RefSeq" id="WP_136463657.1">
    <property type="nucleotide sequence ID" value="NZ_SRKY01000003.1"/>
</dbReference>
<dbReference type="PROSITE" id="PS50240">
    <property type="entry name" value="TRYPSIN_DOM"/>
    <property type="match status" value="1"/>
</dbReference>
<dbReference type="InterPro" id="IPR009003">
    <property type="entry name" value="Peptidase_S1_PA"/>
</dbReference>
<dbReference type="AlphaFoldDB" id="A0A4S4NDP6"/>
<dbReference type="InterPro" id="IPR043504">
    <property type="entry name" value="Peptidase_S1_PA_chymotrypsin"/>
</dbReference>
<name>A0A4S4NDP6_9RHOB</name>
<dbReference type="EMBL" id="SRKY01000003">
    <property type="protein sequence ID" value="THH36188.1"/>
    <property type="molecule type" value="Genomic_DNA"/>
</dbReference>
<dbReference type="GO" id="GO:0004252">
    <property type="term" value="F:serine-type endopeptidase activity"/>
    <property type="evidence" value="ECO:0007669"/>
    <property type="project" value="InterPro"/>
</dbReference>
<dbReference type="OrthoDB" id="267336at2"/>
<keyword evidence="1" id="KW-0732">Signal</keyword>
<keyword evidence="3" id="KW-0378">Hydrolase</keyword>
<gene>
    <name evidence="3" type="ORF">E4Z66_14145</name>
</gene>
<dbReference type="Proteomes" id="UP000306602">
    <property type="component" value="Unassembled WGS sequence"/>
</dbReference>
<dbReference type="InterPro" id="IPR001254">
    <property type="entry name" value="Trypsin_dom"/>
</dbReference>
<organism evidence="3 4">
    <name type="scientific">Aliishimia ponticola</name>
    <dbReference type="NCBI Taxonomy" id="2499833"/>
    <lineage>
        <taxon>Bacteria</taxon>
        <taxon>Pseudomonadati</taxon>
        <taxon>Pseudomonadota</taxon>
        <taxon>Alphaproteobacteria</taxon>
        <taxon>Rhodobacterales</taxon>
        <taxon>Paracoccaceae</taxon>
        <taxon>Aliishimia</taxon>
    </lineage>
</organism>
<evidence type="ECO:0000256" key="1">
    <source>
        <dbReference type="ARBA" id="ARBA00022729"/>
    </source>
</evidence>
<dbReference type="GO" id="GO:0006508">
    <property type="term" value="P:proteolysis"/>
    <property type="evidence" value="ECO:0007669"/>
    <property type="project" value="UniProtKB-KW"/>
</dbReference>
<dbReference type="PROSITE" id="PS00134">
    <property type="entry name" value="TRYPSIN_HIS"/>
    <property type="match status" value="1"/>
</dbReference>
<evidence type="ECO:0000313" key="3">
    <source>
        <dbReference type="EMBL" id="THH36188.1"/>
    </source>
</evidence>
<dbReference type="InterPro" id="IPR050966">
    <property type="entry name" value="Glutamyl_endopeptidase"/>
</dbReference>
<comment type="caution">
    <text evidence="3">The sequence shown here is derived from an EMBL/GenBank/DDBJ whole genome shotgun (WGS) entry which is preliminary data.</text>
</comment>
<dbReference type="InterPro" id="IPR001314">
    <property type="entry name" value="Peptidase_S1A"/>
</dbReference>
<dbReference type="SUPFAM" id="SSF50494">
    <property type="entry name" value="Trypsin-like serine proteases"/>
    <property type="match status" value="1"/>
</dbReference>
<evidence type="ECO:0000313" key="4">
    <source>
        <dbReference type="Proteomes" id="UP000306602"/>
    </source>
</evidence>
<keyword evidence="4" id="KW-1185">Reference proteome</keyword>
<protein>
    <submittedName>
        <fullName evidence="3">Trypsin-like serine protease</fullName>
    </submittedName>
</protein>
<dbReference type="InterPro" id="IPR018114">
    <property type="entry name" value="TRYPSIN_HIS"/>
</dbReference>
<dbReference type="PRINTS" id="PR00722">
    <property type="entry name" value="CHYMOTRYPSIN"/>
</dbReference>
<evidence type="ECO:0000259" key="2">
    <source>
        <dbReference type="PROSITE" id="PS50240"/>
    </source>
</evidence>
<sequence>MRWLLLILWLIPGLASAETSKLRSLDRDYQAQGWEAVGRLDMQNGGFCSGTLIAPDLVLSAAHCVYDRANQLRKPEQMTFNAGLRNGTAAATRPVAKIAAHPDYDPNATMTLQNVRHDLALLQLAEPIPTHEIDPFVLHGEAVRNGQVSVVSYGRGREDIQSRQNACNLLDRHQNVLMFDCDVTFGSSGAPVFSHLNGRGRILSVISGGGRWNGGQVALGPHLPPLVDRLKRDLRSQQRGPAARIKRIGIGGQRASGAKFVKVN</sequence>